<dbReference type="FunFam" id="3.40.50.300:FF:000425">
    <property type="entry name" value="Probable ABC transporter, ATP-binding subunit"/>
    <property type="match status" value="1"/>
</dbReference>
<reference evidence="6 7" key="1">
    <citation type="submission" date="2017-07" db="EMBL/GenBank/DDBJ databases">
        <title>Acidovorax KNDSW TSA 6 genome sequence and assembly.</title>
        <authorList>
            <person name="Mayilraj S."/>
        </authorList>
    </citation>
    <scope>NUCLEOTIDE SEQUENCE [LARGE SCALE GENOMIC DNA]</scope>
    <source>
        <strain evidence="6 7">KNDSW-TSA6</strain>
    </source>
</reference>
<dbReference type="Gene3D" id="3.40.50.300">
    <property type="entry name" value="P-loop containing nucleotide triphosphate hydrolases"/>
    <property type="match status" value="1"/>
</dbReference>
<dbReference type="InterPro" id="IPR013611">
    <property type="entry name" value="Transp-assoc_OB_typ2"/>
</dbReference>
<comment type="caution">
    <text evidence="6">The sequence shown here is derived from an EMBL/GenBank/DDBJ whole genome shotgun (WGS) entry which is preliminary data.</text>
</comment>
<feature type="domain" description="ABC transporter" evidence="5">
    <location>
        <begin position="3"/>
        <end position="233"/>
    </location>
</feature>
<evidence type="ECO:0000256" key="4">
    <source>
        <dbReference type="ARBA" id="ARBA00022840"/>
    </source>
</evidence>
<keyword evidence="2" id="KW-1003">Cell membrane</keyword>
<dbReference type="InterPro" id="IPR017871">
    <property type="entry name" value="ABC_transporter-like_CS"/>
</dbReference>
<evidence type="ECO:0000256" key="2">
    <source>
        <dbReference type="ARBA" id="ARBA00022475"/>
    </source>
</evidence>
<dbReference type="SMART" id="SM00382">
    <property type="entry name" value="AAA"/>
    <property type="match status" value="1"/>
</dbReference>
<dbReference type="SUPFAM" id="SSF52540">
    <property type="entry name" value="P-loop containing nucleoside triphosphate hydrolases"/>
    <property type="match status" value="1"/>
</dbReference>
<dbReference type="GO" id="GO:0043190">
    <property type="term" value="C:ATP-binding cassette (ABC) transporter complex"/>
    <property type="evidence" value="ECO:0007669"/>
    <property type="project" value="InterPro"/>
</dbReference>
<proteinExistence type="predicted"/>
<dbReference type="AlphaFoldDB" id="A0A235EMW2"/>
<keyword evidence="2" id="KW-0472">Membrane</keyword>
<dbReference type="PROSITE" id="PS00211">
    <property type="entry name" value="ABC_TRANSPORTER_1"/>
    <property type="match status" value="1"/>
</dbReference>
<dbReference type="RefSeq" id="WP_094288999.1">
    <property type="nucleotide sequence ID" value="NZ_NOIG01000006.1"/>
</dbReference>
<dbReference type="Proteomes" id="UP000215441">
    <property type="component" value="Unassembled WGS sequence"/>
</dbReference>
<dbReference type="GO" id="GO:0016887">
    <property type="term" value="F:ATP hydrolysis activity"/>
    <property type="evidence" value="ECO:0007669"/>
    <property type="project" value="InterPro"/>
</dbReference>
<accession>A0A235EMW2</accession>
<dbReference type="InterPro" id="IPR027417">
    <property type="entry name" value="P-loop_NTPase"/>
</dbReference>
<name>A0A235EMW2_9BURK</name>
<dbReference type="InterPro" id="IPR003593">
    <property type="entry name" value="AAA+_ATPase"/>
</dbReference>
<sequence>MSLQITDLHKSFDGQVALERIHLAVGASEFVCLLGPSGCGKTTLLRIIAGLLPADGGRITLGGRDLATLPARDRGFGIVFQSYSLFPHMTVAQNVGYGLAIRRTPPDVVQARTAELLDMVKLADYGTRYPAQLSGGQQQRVAIARALAVNPSLLLLDEPLSALDARVRADLRHELREVQRRLGIPTIMVTHDQEEALAMADRIVCMQGGRIAQAGSPRELYLAPRTRFVANFMGHSNLLPPAQARLLQPALGDAPEGMAPESALLCIRPERLQLQASAQGTGRVTGTTFLGSIQRVQLRWNDLDLLAESSSASTWEAGQNVDISVGAQDCAWVHA</sequence>
<evidence type="ECO:0000313" key="7">
    <source>
        <dbReference type="Proteomes" id="UP000215441"/>
    </source>
</evidence>
<keyword evidence="4 6" id="KW-0067">ATP-binding</keyword>
<dbReference type="InterPro" id="IPR050093">
    <property type="entry name" value="ABC_SmlMolc_Importer"/>
</dbReference>
<dbReference type="PANTHER" id="PTHR42781:SF4">
    <property type="entry name" value="SPERMIDINE_PUTRESCINE IMPORT ATP-BINDING PROTEIN POTA"/>
    <property type="match status" value="1"/>
</dbReference>
<dbReference type="PROSITE" id="PS50893">
    <property type="entry name" value="ABC_TRANSPORTER_2"/>
    <property type="match status" value="1"/>
</dbReference>
<gene>
    <name evidence="6" type="ORF">CBY09_09885</name>
</gene>
<evidence type="ECO:0000313" key="6">
    <source>
        <dbReference type="EMBL" id="OYD50360.1"/>
    </source>
</evidence>
<protein>
    <submittedName>
        <fullName evidence="6">ABC transporter ATP-binding protein</fullName>
    </submittedName>
</protein>
<dbReference type="EMBL" id="NOIG01000006">
    <property type="protein sequence ID" value="OYD50360.1"/>
    <property type="molecule type" value="Genomic_DNA"/>
</dbReference>
<dbReference type="SUPFAM" id="SSF50331">
    <property type="entry name" value="MOP-like"/>
    <property type="match status" value="1"/>
</dbReference>
<dbReference type="GO" id="GO:0022857">
    <property type="term" value="F:transmembrane transporter activity"/>
    <property type="evidence" value="ECO:0007669"/>
    <property type="project" value="InterPro"/>
</dbReference>
<dbReference type="GO" id="GO:0005524">
    <property type="term" value="F:ATP binding"/>
    <property type="evidence" value="ECO:0007669"/>
    <property type="project" value="UniProtKB-KW"/>
</dbReference>
<dbReference type="InterPro" id="IPR003439">
    <property type="entry name" value="ABC_transporter-like_ATP-bd"/>
</dbReference>
<dbReference type="GO" id="GO:0015697">
    <property type="term" value="P:quaternary ammonium group transport"/>
    <property type="evidence" value="ECO:0007669"/>
    <property type="project" value="UniProtKB-ARBA"/>
</dbReference>
<organism evidence="6 7">
    <name type="scientific">Acidovorax kalamii</name>
    <dbReference type="NCBI Taxonomy" id="2004485"/>
    <lineage>
        <taxon>Bacteria</taxon>
        <taxon>Pseudomonadati</taxon>
        <taxon>Pseudomonadota</taxon>
        <taxon>Betaproteobacteria</taxon>
        <taxon>Burkholderiales</taxon>
        <taxon>Comamonadaceae</taxon>
        <taxon>Acidovorax</taxon>
    </lineage>
</organism>
<dbReference type="OrthoDB" id="5298774at2"/>
<evidence type="ECO:0000256" key="3">
    <source>
        <dbReference type="ARBA" id="ARBA00022741"/>
    </source>
</evidence>
<keyword evidence="3" id="KW-0547">Nucleotide-binding</keyword>
<dbReference type="Pfam" id="PF08402">
    <property type="entry name" value="TOBE_2"/>
    <property type="match status" value="1"/>
</dbReference>
<keyword evidence="1" id="KW-0813">Transport</keyword>
<keyword evidence="7" id="KW-1185">Reference proteome</keyword>
<dbReference type="Pfam" id="PF00005">
    <property type="entry name" value="ABC_tran"/>
    <property type="match status" value="1"/>
</dbReference>
<dbReference type="InterPro" id="IPR008995">
    <property type="entry name" value="Mo/tungstate-bd_C_term_dom"/>
</dbReference>
<evidence type="ECO:0000259" key="5">
    <source>
        <dbReference type="PROSITE" id="PS50893"/>
    </source>
</evidence>
<dbReference type="PANTHER" id="PTHR42781">
    <property type="entry name" value="SPERMIDINE/PUTRESCINE IMPORT ATP-BINDING PROTEIN POTA"/>
    <property type="match status" value="1"/>
</dbReference>
<evidence type="ECO:0000256" key="1">
    <source>
        <dbReference type="ARBA" id="ARBA00022448"/>
    </source>
</evidence>